<dbReference type="PANTHER" id="PTHR43777">
    <property type="entry name" value="MOLYBDENUM COFACTOR CYTIDYLYLTRANSFERASE"/>
    <property type="match status" value="1"/>
</dbReference>
<dbReference type="SUPFAM" id="SSF53448">
    <property type="entry name" value="Nucleotide-diphospho-sugar transferases"/>
    <property type="match status" value="1"/>
</dbReference>
<dbReference type="KEGG" id="pyg:AWM70_00735"/>
<dbReference type="AlphaFoldDB" id="A0A1B1MVT7"/>
<dbReference type="OrthoDB" id="285216at2"/>
<dbReference type="InterPro" id="IPR025877">
    <property type="entry name" value="MobA-like_NTP_Trfase"/>
</dbReference>
<evidence type="ECO:0000259" key="1">
    <source>
        <dbReference type="Pfam" id="PF12804"/>
    </source>
</evidence>
<name>A0A1B1MVT7_9BACL</name>
<organism evidence="2 3">
    <name type="scientific">Paenibacillus yonginensis</name>
    <dbReference type="NCBI Taxonomy" id="1462996"/>
    <lineage>
        <taxon>Bacteria</taxon>
        <taxon>Bacillati</taxon>
        <taxon>Bacillota</taxon>
        <taxon>Bacilli</taxon>
        <taxon>Bacillales</taxon>
        <taxon>Paenibacillaceae</taxon>
        <taxon>Paenibacillus</taxon>
    </lineage>
</organism>
<accession>A0A1B1MVT7</accession>
<dbReference type="GO" id="GO:0016779">
    <property type="term" value="F:nucleotidyltransferase activity"/>
    <property type="evidence" value="ECO:0007669"/>
    <property type="project" value="UniProtKB-ARBA"/>
</dbReference>
<sequence length="219" mass="23942">MFEQIGVLILAAGSSSRMGTPKMLLPAPEGNLLKQTVSRALSAGPLHAAVIAARQGPVRREHIAGLPLPVEWLETDHAQQGLGASLSAGVEALAGNNRSLRSVIVLLGDQPLIDARIIRQVAERYLETGNLIVQARYTDRPAHPVLFDAALFPELQNLSGDEGARRLLQKYKSRIDYVDAGCPAPEDIDTPEEYREYIRQLQNVNVHKAPWPADSFKAE</sequence>
<keyword evidence="3" id="KW-1185">Reference proteome</keyword>
<dbReference type="RefSeq" id="WP_068693471.1">
    <property type="nucleotide sequence ID" value="NZ_CP014167.1"/>
</dbReference>
<proteinExistence type="predicted"/>
<protein>
    <recommendedName>
        <fullName evidence="1">MobA-like NTP transferase domain-containing protein</fullName>
    </recommendedName>
</protein>
<feature type="domain" description="MobA-like NTP transferase" evidence="1">
    <location>
        <begin position="7"/>
        <end position="171"/>
    </location>
</feature>
<dbReference type="PANTHER" id="PTHR43777:SF1">
    <property type="entry name" value="MOLYBDENUM COFACTOR CYTIDYLYLTRANSFERASE"/>
    <property type="match status" value="1"/>
</dbReference>
<dbReference type="EMBL" id="CP014167">
    <property type="protein sequence ID" value="ANS73288.1"/>
    <property type="molecule type" value="Genomic_DNA"/>
</dbReference>
<reference evidence="2 3" key="1">
    <citation type="submission" date="2016-01" db="EMBL/GenBank/DDBJ databases">
        <title>Complete Genome Sequence of Paenibacillus yonginensis DCY84, a novel Plant Growth-Promoting Bacteria with Elicitation of Induced Systemic Resistance.</title>
        <authorList>
            <person name="Kim Y.J."/>
            <person name="Yang D.C."/>
            <person name="Sukweenadhi J."/>
        </authorList>
    </citation>
    <scope>NUCLEOTIDE SEQUENCE [LARGE SCALE GENOMIC DNA]</scope>
    <source>
        <strain evidence="2 3">DCY84</strain>
    </source>
</reference>
<dbReference type="Gene3D" id="3.90.550.10">
    <property type="entry name" value="Spore Coat Polysaccharide Biosynthesis Protein SpsA, Chain A"/>
    <property type="match status" value="1"/>
</dbReference>
<gene>
    <name evidence="2" type="ORF">AWM70_00735</name>
</gene>
<dbReference type="Proteomes" id="UP000092573">
    <property type="component" value="Chromosome"/>
</dbReference>
<dbReference type="CDD" id="cd04182">
    <property type="entry name" value="GT_2_like_f"/>
    <property type="match status" value="1"/>
</dbReference>
<dbReference type="InterPro" id="IPR029044">
    <property type="entry name" value="Nucleotide-diphossugar_trans"/>
</dbReference>
<dbReference type="STRING" id="1462996.AWM70_00735"/>
<evidence type="ECO:0000313" key="2">
    <source>
        <dbReference type="EMBL" id="ANS73288.1"/>
    </source>
</evidence>
<evidence type="ECO:0000313" key="3">
    <source>
        <dbReference type="Proteomes" id="UP000092573"/>
    </source>
</evidence>
<dbReference type="Pfam" id="PF12804">
    <property type="entry name" value="NTP_transf_3"/>
    <property type="match status" value="1"/>
</dbReference>